<dbReference type="EMBL" id="KV441553">
    <property type="protein sequence ID" value="OAG04845.1"/>
    <property type="molecule type" value="Genomic_DNA"/>
</dbReference>
<dbReference type="InterPro" id="IPR036864">
    <property type="entry name" value="Zn2-C6_fun-type_DNA-bd_sf"/>
</dbReference>
<gene>
    <name evidence="3" type="ORF">CC84DRAFT_1165223</name>
</gene>
<evidence type="ECO:0000313" key="3">
    <source>
        <dbReference type="EMBL" id="OAG04845.1"/>
    </source>
</evidence>
<dbReference type="GO" id="GO:0000981">
    <property type="term" value="F:DNA-binding transcription factor activity, RNA polymerase II-specific"/>
    <property type="evidence" value="ECO:0007669"/>
    <property type="project" value="InterPro"/>
</dbReference>
<dbReference type="GeneID" id="28762155"/>
<dbReference type="InterPro" id="IPR053178">
    <property type="entry name" value="Osmoadaptation_assoc"/>
</dbReference>
<evidence type="ECO:0000313" key="4">
    <source>
        <dbReference type="Proteomes" id="UP000077069"/>
    </source>
</evidence>
<feature type="domain" description="Zn(2)-C6 fungal-type" evidence="2">
    <location>
        <begin position="10"/>
        <end position="39"/>
    </location>
</feature>
<evidence type="ECO:0000259" key="2">
    <source>
        <dbReference type="PROSITE" id="PS50048"/>
    </source>
</evidence>
<dbReference type="Proteomes" id="UP000077069">
    <property type="component" value="Unassembled WGS sequence"/>
</dbReference>
<proteinExistence type="predicted"/>
<dbReference type="CDD" id="cd00067">
    <property type="entry name" value="GAL4"/>
    <property type="match status" value="1"/>
</dbReference>
<name>A0A177CB96_9PLEO</name>
<evidence type="ECO:0000256" key="1">
    <source>
        <dbReference type="ARBA" id="ARBA00023242"/>
    </source>
</evidence>
<dbReference type="PANTHER" id="PTHR38111">
    <property type="entry name" value="ZN(2)-C6 FUNGAL-TYPE DOMAIN-CONTAINING PROTEIN-RELATED"/>
    <property type="match status" value="1"/>
</dbReference>
<dbReference type="SUPFAM" id="SSF57701">
    <property type="entry name" value="Zn2/Cys6 DNA-binding domain"/>
    <property type="match status" value="1"/>
</dbReference>
<keyword evidence="1" id="KW-0539">Nucleus</keyword>
<dbReference type="PROSITE" id="PS50048">
    <property type="entry name" value="ZN2_CY6_FUNGAL_2"/>
    <property type="match status" value="1"/>
</dbReference>
<dbReference type="STRING" id="1460663.A0A177CB96"/>
<dbReference type="Pfam" id="PF00172">
    <property type="entry name" value="Zn_clus"/>
    <property type="match status" value="1"/>
</dbReference>
<dbReference type="AlphaFoldDB" id="A0A177CB96"/>
<reference evidence="3 4" key="1">
    <citation type="submission" date="2016-05" db="EMBL/GenBank/DDBJ databases">
        <title>Comparative analysis of secretome profiles of manganese(II)-oxidizing ascomycete fungi.</title>
        <authorList>
            <consortium name="DOE Joint Genome Institute"/>
            <person name="Zeiner C.A."/>
            <person name="Purvine S.O."/>
            <person name="Zink E.M."/>
            <person name="Wu S."/>
            <person name="Pasa-Tolic L."/>
            <person name="Chaput D.L."/>
            <person name="Haridas S."/>
            <person name="Grigoriev I.V."/>
            <person name="Santelli C.M."/>
            <person name="Hansel C.M."/>
        </authorList>
    </citation>
    <scope>NUCLEOTIDE SEQUENCE [LARGE SCALE GENOMIC DNA]</scope>
    <source>
        <strain evidence="3 4">AP3s5-JAC2a</strain>
    </source>
</reference>
<sequence length="505" mass="56604">MVGRAGRSKGCFDCRRRKKGCDLSRPHCDQCIKRKTRCTGYDDTLDVVVYTPPASKFIYTPPASKSHASLESTAMQIKYIDTFWELLLPTMSRASRSPNGGWTQVIRDHYTADGPFKNAMLALTLSRVGQYSGNADVARSGAIHYTNCLREVARKIDIQRGACNDELLAVCMILGLYEVMCSPTAQGINWQHHISGVGILMQLRGPHEFTYGISHALFVGARMDVIFGALISRKATFLDSHEWTTVPWSTPKSIYDKVVDLCAQVPRVLEMLDQLHIARPQPAANSESLLKACWRLDNELQDWYREFVATCNDLRHIHPNRYASRAPDFDQPLTAETEINYEHAQALSVYWIACSFVHTILRLLWQACDNPVYLLPHRIDPLRYASLISKSLPYFSAPSAGEGSMLYYAMSIGTALHCFSVSNQLCSPDAYRITNGFYGLEDPTGIGVRVGLFLRTLAAASVKPHGKLDKATRDDIAEFGKRWWGGGREKVTLRPRTPVGKADKM</sequence>
<dbReference type="InParanoid" id="A0A177CB96"/>
<dbReference type="RefSeq" id="XP_018035210.1">
    <property type="nucleotide sequence ID" value="XM_018178669.1"/>
</dbReference>
<accession>A0A177CB96</accession>
<dbReference type="GO" id="GO:0008270">
    <property type="term" value="F:zinc ion binding"/>
    <property type="evidence" value="ECO:0007669"/>
    <property type="project" value="InterPro"/>
</dbReference>
<dbReference type="OrthoDB" id="3525185at2759"/>
<organism evidence="3 4">
    <name type="scientific">Paraphaeosphaeria sporulosa</name>
    <dbReference type="NCBI Taxonomy" id="1460663"/>
    <lineage>
        <taxon>Eukaryota</taxon>
        <taxon>Fungi</taxon>
        <taxon>Dikarya</taxon>
        <taxon>Ascomycota</taxon>
        <taxon>Pezizomycotina</taxon>
        <taxon>Dothideomycetes</taxon>
        <taxon>Pleosporomycetidae</taxon>
        <taxon>Pleosporales</taxon>
        <taxon>Massarineae</taxon>
        <taxon>Didymosphaeriaceae</taxon>
        <taxon>Paraphaeosphaeria</taxon>
    </lineage>
</organism>
<dbReference type="PROSITE" id="PS00463">
    <property type="entry name" value="ZN2_CY6_FUNGAL_1"/>
    <property type="match status" value="1"/>
</dbReference>
<protein>
    <recommendedName>
        <fullName evidence="2">Zn(2)-C6 fungal-type domain-containing protein</fullName>
    </recommendedName>
</protein>
<keyword evidence="4" id="KW-1185">Reference proteome</keyword>
<dbReference type="InterPro" id="IPR001138">
    <property type="entry name" value="Zn2Cys6_DnaBD"/>
</dbReference>
<dbReference type="SMART" id="SM00066">
    <property type="entry name" value="GAL4"/>
    <property type="match status" value="1"/>
</dbReference>
<dbReference type="Gene3D" id="4.10.240.10">
    <property type="entry name" value="Zn(2)-C6 fungal-type DNA-binding domain"/>
    <property type="match status" value="1"/>
</dbReference>